<dbReference type="RefSeq" id="WP_132083718.1">
    <property type="nucleotide sequence ID" value="NZ_SLUI01000026.1"/>
</dbReference>
<protein>
    <submittedName>
        <fullName evidence="1">Uncharacterized protein</fullName>
    </submittedName>
</protein>
<dbReference type="Proteomes" id="UP000295063">
    <property type="component" value="Unassembled WGS sequence"/>
</dbReference>
<comment type="caution">
    <text evidence="1">The sequence shown here is derived from an EMBL/GenBank/DDBJ whole genome shotgun (WGS) entry which is preliminary data.</text>
</comment>
<sequence>MAVTITIGTAGEAEEWIKASTLPTVEQSHLLRFVRRFPELEFLKQNLGGTPPTWLIEQASILRGIGAVQKQLVWVQFDGFDYPLPHVSLADTWYRWAFQGQIDNAHPKVFFEDKQAYFVGVDMENYNTILAILFDESDKQVYKFDYKAVRPNQEDLEDGEEEADYPLEGFGHIEPEQTRVAFDSYSSMLGHIIAIRLQDGRIFIAKS</sequence>
<evidence type="ECO:0000313" key="2">
    <source>
        <dbReference type="Proteomes" id="UP000295063"/>
    </source>
</evidence>
<accession>A0A4R1PMG2</accession>
<keyword evidence="2" id="KW-1185">Reference proteome</keyword>
<dbReference type="AlphaFoldDB" id="A0A4R1PMG2"/>
<name>A0A4R1PMG2_9FIRM</name>
<organism evidence="1 2">
    <name type="scientific">Anaerospora hongkongensis</name>
    <dbReference type="NCBI Taxonomy" id="244830"/>
    <lineage>
        <taxon>Bacteria</taxon>
        <taxon>Bacillati</taxon>
        <taxon>Bacillota</taxon>
        <taxon>Negativicutes</taxon>
        <taxon>Selenomonadales</taxon>
        <taxon>Sporomusaceae</taxon>
        <taxon>Anaerospora</taxon>
    </lineage>
</organism>
<reference evidence="1 2" key="1">
    <citation type="submission" date="2019-03" db="EMBL/GenBank/DDBJ databases">
        <title>Genomic Encyclopedia of Type Strains, Phase IV (KMG-IV): sequencing the most valuable type-strain genomes for metagenomic binning, comparative biology and taxonomic classification.</title>
        <authorList>
            <person name="Goeker M."/>
        </authorList>
    </citation>
    <scope>NUCLEOTIDE SEQUENCE [LARGE SCALE GENOMIC DNA]</scope>
    <source>
        <strain evidence="1 2">DSM 15969</strain>
    </source>
</reference>
<gene>
    <name evidence="1" type="ORF">EV210_12632</name>
</gene>
<dbReference type="EMBL" id="SLUI01000026">
    <property type="protein sequence ID" value="TCL31820.1"/>
    <property type="molecule type" value="Genomic_DNA"/>
</dbReference>
<dbReference type="OrthoDB" id="4166437at2"/>
<evidence type="ECO:0000313" key="1">
    <source>
        <dbReference type="EMBL" id="TCL31820.1"/>
    </source>
</evidence>
<proteinExistence type="predicted"/>